<evidence type="ECO:0000313" key="7">
    <source>
        <dbReference type="Proteomes" id="UP001311915"/>
    </source>
</evidence>
<feature type="domain" description="Knottins-like" evidence="5">
    <location>
        <begin position="33"/>
        <end position="82"/>
    </location>
</feature>
<keyword evidence="3" id="KW-1015">Disulfide bond</keyword>
<comment type="caution">
    <text evidence="6">The sequence shown here is derived from an EMBL/GenBank/DDBJ whole genome shotgun (WGS) entry which is preliminary data.</text>
</comment>
<gene>
    <name evidence="6" type="ORF">R3W88_000734</name>
</gene>
<dbReference type="AlphaFoldDB" id="A0AAV9MJY4"/>
<feature type="signal peptide" evidence="4">
    <location>
        <begin position="1"/>
        <end position="31"/>
    </location>
</feature>
<protein>
    <recommendedName>
        <fullName evidence="5">Knottins-like domain-containing protein</fullName>
    </recommendedName>
</protein>
<keyword evidence="2" id="KW-0964">Secreted</keyword>
<comment type="subcellular location">
    <subcellularLocation>
        <location evidence="1">Secreted</location>
    </subcellularLocation>
</comment>
<dbReference type="EMBL" id="JAWPEI010000001">
    <property type="protein sequence ID" value="KAK4737037.1"/>
    <property type="molecule type" value="Genomic_DNA"/>
</dbReference>
<name>A0AAV9MJY4_9SOLN</name>
<feature type="chain" id="PRO_5043888895" description="Knottins-like domain-containing protein" evidence="4">
    <location>
        <begin position="32"/>
        <end position="82"/>
    </location>
</feature>
<dbReference type="Proteomes" id="UP001311915">
    <property type="component" value="Unassembled WGS sequence"/>
</dbReference>
<evidence type="ECO:0000256" key="3">
    <source>
        <dbReference type="ARBA" id="ARBA00023157"/>
    </source>
</evidence>
<dbReference type="SUPFAM" id="SSF57095">
    <property type="entry name" value="Scorpion toxin-like"/>
    <property type="match status" value="1"/>
</dbReference>
<dbReference type="Gene3D" id="3.30.30.10">
    <property type="entry name" value="Knottin, scorpion toxin-like"/>
    <property type="match status" value="1"/>
</dbReference>
<organism evidence="6 7">
    <name type="scientific">Solanum pinnatisectum</name>
    <name type="common">tansyleaf nightshade</name>
    <dbReference type="NCBI Taxonomy" id="50273"/>
    <lineage>
        <taxon>Eukaryota</taxon>
        <taxon>Viridiplantae</taxon>
        <taxon>Streptophyta</taxon>
        <taxon>Embryophyta</taxon>
        <taxon>Tracheophyta</taxon>
        <taxon>Spermatophyta</taxon>
        <taxon>Magnoliopsida</taxon>
        <taxon>eudicotyledons</taxon>
        <taxon>Gunneridae</taxon>
        <taxon>Pentapetalae</taxon>
        <taxon>asterids</taxon>
        <taxon>lamiids</taxon>
        <taxon>Solanales</taxon>
        <taxon>Solanaceae</taxon>
        <taxon>Solanoideae</taxon>
        <taxon>Solaneae</taxon>
        <taxon>Solanum</taxon>
    </lineage>
</organism>
<evidence type="ECO:0000256" key="1">
    <source>
        <dbReference type="ARBA" id="ARBA00004613"/>
    </source>
</evidence>
<dbReference type="GO" id="GO:0005576">
    <property type="term" value="C:extracellular region"/>
    <property type="evidence" value="ECO:0007669"/>
    <property type="project" value="UniProtKB-SubCell"/>
</dbReference>
<keyword evidence="7" id="KW-1185">Reference proteome</keyword>
<evidence type="ECO:0000256" key="2">
    <source>
        <dbReference type="ARBA" id="ARBA00022525"/>
    </source>
</evidence>
<sequence>MAKSKVHSAAFLALFFFFFLIASTKMKKAEAIGCETPSETWKGPCVVTEDCDNQCIKWEGAIHGACHLGFGWSISQCYCYFC</sequence>
<dbReference type="GO" id="GO:0006952">
    <property type="term" value="P:defense response"/>
    <property type="evidence" value="ECO:0007669"/>
    <property type="project" value="InterPro"/>
</dbReference>
<reference evidence="6 7" key="1">
    <citation type="submission" date="2023-10" db="EMBL/GenBank/DDBJ databases">
        <title>Genome-Wide Identification Analysis in wild type Solanum Pinnatisectum Reveals Some Genes Defensing Phytophthora Infestans.</title>
        <authorList>
            <person name="Sun C."/>
        </authorList>
    </citation>
    <scope>NUCLEOTIDE SEQUENCE [LARGE SCALE GENOMIC DNA]</scope>
    <source>
        <strain evidence="6">LQN</strain>
        <tissue evidence="6">Leaf</tissue>
    </source>
</reference>
<dbReference type="InterPro" id="IPR036574">
    <property type="entry name" value="Scorpion_toxin-like_sf"/>
</dbReference>
<proteinExistence type="predicted"/>
<dbReference type="InterPro" id="IPR003614">
    <property type="entry name" value="Knottins"/>
</dbReference>
<evidence type="ECO:0000259" key="5">
    <source>
        <dbReference type="SMART" id="SM00505"/>
    </source>
</evidence>
<dbReference type="PANTHER" id="PTHR33147">
    <property type="entry name" value="DEFENSIN-LIKE PROTEIN 1"/>
    <property type="match status" value="1"/>
</dbReference>
<evidence type="ECO:0000256" key="4">
    <source>
        <dbReference type="SAM" id="SignalP"/>
    </source>
</evidence>
<accession>A0AAV9MJY4</accession>
<keyword evidence="4" id="KW-0732">Signal</keyword>
<dbReference type="SMART" id="SM00505">
    <property type="entry name" value="Knot1"/>
    <property type="match status" value="1"/>
</dbReference>
<evidence type="ECO:0000313" key="6">
    <source>
        <dbReference type="EMBL" id="KAK4737037.1"/>
    </source>
</evidence>
<dbReference type="PANTHER" id="PTHR33147:SF101">
    <property type="entry name" value="DEFENSIN-LIKE PROTEIN 13"/>
    <property type="match status" value="1"/>
</dbReference>
<dbReference type="Pfam" id="PF00304">
    <property type="entry name" value="Gamma-thionin"/>
    <property type="match status" value="1"/>
</dbReference>